<keyword evidence="4" id="KW-0012">Acyltransferase</keyword>
<dbReference type="CDD" id="cd03358">
    <property type="entry name" value="LbH_WxcM_N_like"/>
    <property type="match status" value="1"/>
</dbReference>
<evidence type="ECO:0000256" key="2">
    <source>
        <dbReference type="ARBA" id="ARBA00022679"/>
    </source>
</evidence>
<evidence type="ECO:0000256" key="4">
    <source>
        <dbReference type="ARBA" id="ARBA00023315"/>
    </source>
</evidence>
<evidence type="ECO:0000313" key="6">
    <source>
        <dbReference type="Proteomes" id="UP000598467"/>
    </source>
</evidence>
<evidence type="ECO:0000256" key="1">
    <source>
        <dbReference type="ARBA" id="ARBA00007274"/>
    </source>
</evidence>
<keyword evidence="3" id="KW-0677">Repeat</keyword>
<dbReference type="InterPro" id="IPR018357">
    <property type="entry name" value="Hexapep_transf_CS"/>
</dbReference>
<sequence>MQKSLEERFPDVLFYNAGLTEVQDNVVIGAGSRVGSMTIVHRDARVGTGTTIGSHCNICACTIGNNVSIQTACHITRGVTVEDDVFIGPHVVTLNDKLKGDPMIYPYIEKGAKIGGGSTILPGVRIGANAVVGAGSVVTKDVPPGALVVGNPARIRQPAPDAPA</sequence>
<dbReference type="Pfam" id="PF00132">
    <property type="entry name" value="Hexapep"/>
    <property type="match status" value="2"/>
</dbReference>
<dbReference type="InterPro" id="IPR001451">
    <property type="entry name" value="Hexapep"/>
</dbReference>
<dbReference type="PANTHER" id="PTHR43300:SF4">
    <property type="entry name" value="ACYL-[ACYL-CARRIER-PROTEIN]--UDP-N-ACETYLGLUCOSAMINE O-ACYLTRANSFERASE"/>
    <property type="match status" value="1"/>
</dbReference>
<evidence type="ECO:0000313" key="5">
    <source>
        <dbReference type="EMBL" id="MBD1546889.1"/>
    </source>
</evidence>
<dbReference type="RefSeq" id="WP_190291638.1">
    <property type="nucleotide sequence ID" value="NZ_JABFCZ010000011.1"/>
</dbReference>
<dbReference type="InterPro" id="IPR011004">
    <property type="entry name" value="Trimer_LpxA-like_sf"/>
</dbReference>
<dbReference type="Proteomes" id="UP000598467">
    <property type="component" value="Unassembled WGS sequence"/>
</dbReference>
<organism evidence="5 6">
    <name type="scientific">Roseibium aggregatum</name>
    <dbReference type="NCBI Taxonomy" id="187304"/>
    <lineage>
        <taxon>Bacteria</taxon>
        <taxon>Pseudomonadati</taxon>
        <taxon>Pseudomonadota</taxon>
        <taxon>Alphaproteobacteria</taxon>
        <taxon>Hyphomicrobiales</taxon>
        <taxon>Stappiaceae</taxon>
        <taxon>Roseibium</taxon>
    </lineage>
</organism>
<dbReference type="SUPFAM" id="SSF51161">
    <property type="entry name" value="Trimeric LpxA-like enzymes"/>
    <property type="match status" value="1"/>
</dbReference>
<comment type="caution">
    <text evidence="5">The sequence shown here is derived from an EMBL/GenBank/DDBJ whole genome shotgun (WGS) entry which is preliminary data.</text>
</comment>
<keyword evidence="2" id="KW-0808">Transferase</keyword>
<dbReference type="GO" id="GO:0016746">
    <property type="term" value="F:acyltransferase activity"/>
    <property type="evidence" value="ECO:0007669"/>
    <property type="project" value="UniProtKB-KW"/>
</dbReference>
<evidence type="ECO:0000256" key="3">
    <source>
        <dbReference type="ARBA" id="ARBA00022737"/>
    </source>
</evidence>
<dbReference type="PROSITE" id="PS00101">
    <property type="entry name" value="HEXAPEP_TRANSFERASES"/>
    <property type="match status" value="1"/>
</dbReference>
<proteinExistence type="inferred from homology"/>
<dbReference type="PANTHER" id="PTHR43300">
    <property type="entry name" value="ACETYLTRANSFERASE"/>
    <property type="match status" value="1"/>
</dbReference>
<protein>
    <submittedName>
        <fullName evidence="5">N-acetyltransferase</fullName>
    </submittedName>
</protein>
<dbReference type="InterPro" id="IPR050179">
    <property type="entry name" value="Trans_hexapeptide_repeat"/>
</dbReference>
<gene>
    <name evidence="5" type="ORF">HK439_11490</name>
</gene>
<dbReference type="EMBL" id="JABFCZ010000011">
    <property type="protein sequence ID" value="MBD1546889.1"/>
    <property type="molecule type" value="Genomic_DNA"/>
</dbReference>
<name>A0A926NUX7_9HYPH</name>
<comment type="similarity">
    <text evidence="1">Belongs to the transferase hexapeptide repeat family.</text>
</comment>
<accession>A0A926NUX7</accession>
<dbReference type="AlphaFoldDB" id="A0A926NUX7"/>
<dbReference type="Gene3D" id="2.160.10.10">
    <property type="entry name" value="Hexapeptide repeat proteins"/>
    <property type="match status" value="1"/>
</dbReference>
<reference evidence="5" key="1">
    <citation type="submission" date="2020-05" db="EMBL/GenBank/DDBJ databases">
        <title>Identification of trans-AT polyketide cluster in two marine bacteria, producers of a novel glutaramide-containing polyketide sesbanimide D and analogs.</title>
        <authorList>
            <person name="Kacar D."/>
            <person name="Rodriguez P."/>
            <person name="Canedo L."/>
            <person name="Gonzalez E."/>
            <person name="Galan B."/>
            <person name="De La Calle F."/>
            <person name="Garcia J.L."/>
        </authorList>
    </citation>
    <scope>NUCLEOTIDE SEQUENCE</scope>
    <source>
        <strain evidence="5">PHM038</strain>
    </source>
</reference>